<dbReference type="InterPro" id="IPR033762">
    <property type="entry name" value="MCM_OB"/>
</dbReference>
<dbReference type="InterPro" id="IPR041562">
    <property type="entry name" value="MCM_lid"/>
</dbReference>
<name>A0A1R4AAV9_BABMR</name>
<dbReference type="KEGG" id="bmic:BMR1_02g03705"/>
<dbReference type="InterPro" id="IPR031327">
    <property type="entry name" value="MCM"/>
</dbReference>
<evidence type="ECO:0000259" key="6">
    <source>
        <dbReference type="PROSITE" id="PS50051"/>
    </source>
</evidence>
<evidence type="ECO:0000256" key="3">
    <source>
        <dbReference type="ARBA" id="ARBA00022840"/>
    </source>
</evidence>
<dbReference type="SMART" id="SM00382">
    <property type="entry name" value="AAA"/>
    <property type="match status" value="1"/>
</dbReference>
<dbReference type="Proteomes" id="UP000002899">
    <property type="component" value="Chromosome II"/>
</dbReference>
<dbReference type="InterPro" id="IPR012340">
    <property type="entry name" value="NA-bd_OB-fold"/>
</dbReference>
<reference evidence="7 8" key="2">
    <citation type="journal article" date="2013" name="PLoS ONE">
        <title>Whole genome mapping and re-organization of the nuclear and mitochondrial genomes of Babesia microti isolates.</title>
        <authorList>
            <person name="Cornillot E."/>
            <person name="Dassouli A."/>
            <person name="Garg A."/>
            <person name="Pachikara N."/>
            <person name="Randazzo S."/>
            <person name="Depoix D."/>
            <person name="Carcy B."/>
            <person name="Delbecq S."/>
            <person name="Frutos R."/>
            <person name="Silva J.C."/>
            <person name="Sutton R."/>
            <person name="Krause P.J."/>
            <person name="Mamoun C.B."/>
        </authorList>
    </citation>
    <scope>NUCLEOTIDE SEQUENCE [LARGE SCALE GENOMIC DNA]</scope>
    <source>
        <strain evidence="7 8">RI</strain>
    </source>
</reference>
<gene>
    <name evidence="7" type="ORF">BMR1_02g03705</name>
</gene>
<dbReference type="SUPFAM" id="SSF52540">
    <property type="entry name" value="P-loop containing nucleoside triphosphate hydrolases"/>
    <property type="match status" value="1"/>
</dbReference>
<keyword evidence="8" id="KW-1185">Reference proteome</keyword>
<dbReference type="GO" id="GO:0003697">
    <property type="term" value="F:single-stranded DNA binding"/>
    <property type="evidence" value="ECO:0007669"/>
    <property type="project" value="TreeGrafter"/>
</dbReference>
<evidence type="ECO:0000256" key="2">
    <source>
        <dbReference type="ARBA" id="ARBA00022741"/>
    </source>
</evidence>
<dbReference type="AlphaFoldDB" id="A0A1R4AAV9"/>
<dbReference type="PANTHER" id="PTHR11630">
    <property type="entry name" value="DNA REPLICATION LICENSING FACTOR MCM FAMILY MEMBER"/>
    <property type="match status" value="1"/>
</dbReference>
<protein>
    <recommendedName>
        <fullName evidence="1">DNA helicase</fullName>
        <ecNumber evidence="1">3.6.4.12</ecNumber>
    </recommendedName>
</protein>
<dbReference type="GeneID" id="24424523"/>
<dbReference type="EC" id="3.6.4.12" evidence="1"/>
<evidence type="ECO:0000313" key="7">
    <source>
        <dbReference type="EMBL" id="SJK86130.1"/>
    </source>
</evidence>
<dbReference type="Gene3D" id="2.40.50.140">
    <property type="entry name" value="Nucleic acid-binding proteins"/>
    <property type="match status" value="1"/>
</dbReference>
<dbReference type="OrthoDB" id="360773at2759"/>
<dbReference type="PROSITE" id="PS50051">
    <property type="entry name" value="MCM_2"/>
    <property type="match status" value="1"/>
</dbReference>
<dbReference type="GO" id="GO:0005524">
    <property type="term" value="F:ATP binding"/>
    <property type="evidence" value="ECO:0007669"/>
    <property type="project" value="UniProtKB-KW"/>
</dbReference>
<dbReference type="Pfam" id="PF17855">
    <property type="entry name" value="MCM_lid"/>
    <property type="match status" value="1"/>
</dbReference>
<comment type="similarity">
    <text evidence="5">Belongs to the MCM family.</text>
</comment>
<dbReference type="SMART" id="SM00350">
    <property type="entry name" value="MCM"/>
    <property type="match status" value="1"/>
</dbReference>
<dbReference type="EMBL" id="FO082872">
    <property type="protein sequence ID" value="SJK86130.1"/>
    <property type="molecule type" value="Genomic_DNA"/>
</dbReference>
<dbReference type="InterPro" id="IPR027417">
    <property type="entry name" value="P-loop_NTPase"/>
</dbReference>
<dbReference type="RefSeq" id="XP_021338324.1">
    <property type="nucleotide sequence ID" value="XM_021481716.1"/>
</dbReference>
<dbReference type="GO" id="GO:0006260">
    <property type="term" value="P:DNA replication"/>
    <property type="evidence" value="ECO:0007669"/>
    <property type="project" value="InterPro"/>
</dbReference>
<organism evidence="7 8">
    <name type="scientific">Babesia microti (strain RI)</name>
    <dbReference type="NCBI Taxonomy" id="1133968"/>
    <lineage>
        <taxon>Eukaryota</taxon>
        <taxon>Sar</taxon>
        <taxon>Alveolata</taxon>
        <taxon>Apicomplexa</taxon>
        <taxon>Aconoidasida</taxon>
        <taxon>Piroplasmida</taxon>
        <taxon>Babesiidae</taxon>
        <taxon>Babesia</taxon>
    </lineage>
</organism>
<dbReference type="GO" id="GO:0042555">
    <property type="term" value="C:MCM complex"/>
    <property type="evidence" value="ECO:0007669"/>
    <property type="project" value="TreeGrafter"/>
</dbReference>
<proteinExistence type="inferred from homology"/>
<evidence type="ECO:0000256" key="4">
    <source>
        <dbReference type="ARBA" id="ARBA00023125"/>
    </source>
</evidence>
<dbReference type="Gene3D" id="3.40.50.300">
    <property type="entry name" value="P-loop containing nucleotide triphosphate hydrolases"/>
    <property type="match status" value="1"/>
</dbReference>
<dbReference type="Gene3D" id="2.20.28.10">
    <property type="match status" value="1"/>
</dbReference>
<keyword evidence="3 5" id="KW-0067">ATP-binding</keyword>
<reference evidence="7 8" key="3">
    <citation type="journal article" date="2016" name="Sci. Rep.">
        <title>Genome-wide diversity and gene expression profiling of Babesia microti isolates identify polymorphic genes that mediate host-pathogen interactions.</title>
        <authorList>
            <person name="Silva J.C."/>
            <person name="Cornillot E."/>
            <person name="McCracken C."/>
            <person name="Usmani-Brown S."/>
            <person name="Dwivedi A."/>
            <person name="Ifeonu O.O."/>
            <person name="Crabtree J."/>
            <person name="Gotia H.T."/>
            <person name="Virji A.Z."/>
            <person name="Reynes C."/>
            <person name="Colinge J."/>
            <person name="Kumar V."/>
            <person name="Lawres L."/>
            <person name="Pazzi J.E."/>
            <person name="Pablo J.V."/>
            <person name="Hung C."/>
            <person name="Brancato J."/>
            <person name="Kumari P."/>
            <person name="Orvis J."/>
            <person name="Tretina K."/>
            <person name="Chibucos M."/>
            <person name="Ott S."/>
            <person name="Sadzewicz L."/>
            <person name="Sengamalay N."/>
            <person name="Shetty A.C."/>
            <person name="Su Q."/>
            <person name="Tallon L."/>
            <person name="Fraser C.M."/>
            <person name="Frutos R."/>
            <person name="Molina D.M."/>
            <person name="Krause P.J."/>
            <person name="Ben Mamoun C."/>
        </authorList>
    </citation>
    <scope>NUCLEOTIDE SEQUENCE [LARGE SCALE GENOMIC DNA]</scope>
    <source>
        <strain evidence="7 8">RI</strain>
    </source>
</reference>
<dbReference type="PRINTS" id="PR01657">
    <property type="entry name" value="MCMFAMILY"/>
</dbReference>
<dbReference type="PROSITE" id="PS00847">
    <property type="entry name" value="MCM_1"/>
    <property type="match status" value="1"/>
</dbReference>
<dbReference type="InterPro" id="IPR025662">
    <property type="entry name" value="Sigma_54_int_dom_ATP-bd_1"/>
</dbReference>
<dbReference type="InterPro" id="IPR001208">
    <property type="entry name" value="MCM_dom"/>
</dbReference>
<dbReference type="GO" id="GO:0016887">
    <property type="term" value="F:ATP hydrolysis activity"/>
    <property type="evidence" value="ECO:0007669"/>
    <property type="project" value="RHEA"/>
</dbReference>
<dbReference type="SUPFAM" id="SSF50249">
    <property type="entry name" value="Nucleic acid-binding proteins"/>
    <property type="match status" value="1"/>
</dbReference>
<dbReference type="GO" id="GO:0017116">
    <property type="term" value="F:single-stranded DNA helicase activity"/>
    <property type="evidence" value="ECO:0007669"/>
    <property type="project" value="TreeGrafter"/>
</dbReference>
<evidence type="ECO:0000313" key="8">
    <source>
        <dbReference type="Proteomes" id="UP000002899"/>
    </source>
</evidence>
<keyword evidence="2 5" id="KW-0547">Nucleotide-binding</keyword>
<feature type="domain" description="MCM C-terminal AAA(+) ATPase" evidence="6">
    <location>
        <begin position="450"/>
        <end position="684"/>
    </location>
</feature>
<evidence type="ECO:0000256" key="5">
    <source>
        <dbReference type="RuleBase" id="RU004070"/>
    </source>
</evidence>
<keyword evidence="7" id="KW-0378">Hydrolase</keyword>
<dbReference type="Pfam" id="PF00493">
    <property type="entry name" value="MCM"/>
    <property type="match status" value="1"/>
</dbReference>
<evidence type="ECO:0000256" key="1">
    <source>
        <dbReference type="ARBA" id="ARBA00012551"/>
    </source>
</evidence>
<dbReference type="GO" id="GO:0005634">
    <property type="term" value="C:nucleus"/>
    <property type="evidence" value="ECO:0007669"/>
    <property type="project" value="UniProtKB-SubCell"/>
</dbReference>
<dbReference type="InterPro" id="IPR003593">
    <property type="entry name" value="AAA+_ATPase"/>
</dbReference>
<dbReference type="GO" id="GO:0000724">
    <property type="term" value="P:double-strand break repair via homologous recombination"/>
    <property type="evidence" value="ECO:0007669"/>
    <property type="project" value="TreeGrafter"/>
</dbReference>
<keyword evidence="4 5" id="KW-0238">DNA-binding</keyword>
<dbReference type="PANTHER" id="PTHR11630:SF48">
    <property type="entry name" value="DNA HELICASE MCM9"/>
    <property type="match status" value="1"/>
</dbReference>
<accession>A0A1R4AAV9</accession>
<reference evidence="7 8" key="1">
    <citation type="journal article" date="2012" name="Nucleic Acids Res.">
        <title>Sequencing of the smallest Apicomplexan genome from the human pathogen Babesia microti.</title>
        <authorList>
            <person name="Cornillot E."/>
            <person name="Hadj-Kaddour K."/>
            <person name="Dassouli A."/>
            <person name="Noel B."/>
            <person name="Ranwez V."/>
            <person name="Vacherie B."/>
            <person name="Augagneur Y."/>
            <person name="Bres V."/>
            <person name="Duclos A."/>
            <person name="Randazzo S."/>
            <person name="Carcy B."/>
            <person name="Debierre-Grockiego F."/>
            <person name="Delbecq S."/>
            <person name="Moubri-Menage K."/>
            <person name="Shams-Eldin H."/>
            <person name="Usmani-Brown S."/>
            <person name="Bringaud F."/>
            <person name="Wincker P."/>
            <person name="Vivares C.P."/>
            <person name="Schwarz R.T."/>
            <person name="Schetters T.P."/>
            <person name="Krause P.J."/>
            <person name="Gorenflot A."/>
            <person name="Berry V."/>
            <person name="Barbe V."/>
            <person name="Ben Mamoun C."/>
        </authorList>
    </citation>
    <scope>NUCLEOTIDE SEQUENCE [LARGE SCALE GENOMIC DNA]</scope>
    <source>
        <strain evidence="7 8">RI</strain>
    </source>
</reference>
<sequence length="855" mass="96156">MQRNKKVDLNEVLNVLRLMSDENCKNLLNAPNLLRILHTPVTHYANKLLHFLSTNSLCISSLMRRYNLSKQIDTNIHGYTKDNLDKQGLPFDSHLERVTFNVTDLFEYSAELANDILTTSQVFIPLIEQVTHILYAILTKTAEDAVIFNLGAIVDAIKIPTLTTNLTMAQALVLMNGTKTVPKDLNITRPSDIYTLCHHKEALYGCKYKGDGERGSFPGGTDEQSGEWTAELNLNACQLEIKCRFVDIPPTCNIWVNSIREIGHSMVGRFVLFSARIIRAGDVKVFECEKEYICIKCKYIFIVKALPETFNLMDIPSSCPKNSSNATFCDSTTFVPLKTYNRRVDYQELRVDNPYTICSNKNVSRYTTVVLTHDLIGKWIPGDIVQIAGFVKNRWRQLKKGEICQVELFVEANNVELVKSNLSIITDNTMLNVNQYEEFRRAYNNDMIARRNKIVKYFAPNLIGIDNAKLAVLLSVVGGVDNDKKERTETNSKWDKYGVNDKSQSKIIKKYLNENIYDGKRTNCHILLLGDSGTGKSQLLKAALELSNKSVMVSGSNCTSAGLTCSVLREGSETLLAAGALVLANGGICCIDEFSLIKQHDATALHEAMEQQTISVAKAGATLSIPCQCTIIASSNFKAKKGTFLGNTSENGDVEDCMLDTDLPISLLTRFDLVILFTNENDDDMVDFLLSLNKTSDILAENTTVNAAPFSLGWVKGYLEWVREKIKPKVTIEAKKVLLNYYTELRKSCYSDNDGVTIRILESLLRLSQAHARLLYRDTVEVFDAVCVIWIMEIGLRGFRVNTVTQGLKIVGRRGLFSNFEQLFSPFQAKVSNGIVCREMYQHFERILLTRLNIE</sequence>
<dbReference type="PROSITE" id="PS00675">
    <property type="entry name" value="SIGMA54_INTERACT_1"/>
    <property type="match status" value="1"/>
</dbReference>
<dbReference type="InterPro" id="IPR018525">
    <property type="entry name" value="MCM_CS"/>
</dbReference>
<dbReference type="Pfam" id="PF17207">
    <property type="entry name" value="MCM_OB"/>
    <property type="match status" value="1"/>
</dbReference>
<dbReference type="VEuPathDB" id="PiroplasmaDB:BMR1_02g03705"/>